<keyword evidence="1" id="KW-0472">Membrane</keyword>
<dbReference type="InterPro" id="IPR013325">
    <property type="entry name" value="RNA_pol_sigma_r2"/>
</dbReference>
<feature type="domain" description="DUF4179" evidence="3">
    <location>
        <begin position="240"/>
        <end position="326"/>
    </location>
</feature>
<dbReference type="Gene3D" id="1.10.1740.10">
    <property type="match status" value="1"/>
</dbReference>
<dbReference type="InterPro" id="IPR025436">
    <property type="entry name" value="DUF4179"/>
</dbReference>
<dbReference type="Gene3D" id="2.60.40.1630">
    <property type="entry name" value="bacillus anthracis domain"/>
    <property type="match status" value="1"/>
</dbReference>
<keyword evidence="1" id="KW-1133">Transmembrane helix</keyword>
<dbReference type="InterPro" id="IPR013324">
    <property type="entry name" value="RNA_pol_sigma_r3/r4-like"/>
</dbReference>
<organism evidence="4 5">
    <name type="scientific">Bacillus mesophilus</name>
    <dbReference type="NCBI Taxonomy" id="1808955"/>
    <lineage>
        <taxon>Bacteria</taxon>
        <taxon>Bacillati</taxon>
        <taxon>Bacillota</taxon>
        <taxon>Bacilli</taxon>
        <taxon>Bacillales</taxon>
        <taxon>Bacillaceae</taxon>
        <taxon>Bacillus</taxon>
    </lineage>
</organism>
<comment type="caution">
    <text evidence="4">The sequence shown here is derived from an EMBL/GenBank/DDBJ whole genome shotgun (WGS) entry which is preliminary data.</text>
</comment>
<gene>
    <name evidence="4" type="ORF">G4D63_06690</name>
</gene>
<dbReference type="SUPFAM" id="SSF88946">
    <property type="entry name" value="Sigma2 domain of RNA polymerase sigma factors"/>
    <property type="match status" value="1"/>
</dbReference>
<evidence type="ECO:0000259" key="2">
    <source>
        <dbReference type="Pfam" id="PF08281"/>
    </source>
</evidence>
<dbReference type="Proteomes" id="UP000481043">
    <property type="component" value="Unassembled WGS sequence"/>
</dbReference>
<sequence length="686" mass="80706">MEVVKPNSILIENIRDKDIQTIMEWFDTKQDLYYKFISFFLNEKSEYEEVIYRVIMKVYNEIHRMKSDSSFDIWVTTILLNECLERSSKAKQENLSHSNEEIINKLRAMENDYKTPILLKYLMKMTNEEVVEILNIPISMVKSRLFSGIHLLQNAWEDVGCEEYKDIYLDYLDMTLGREKRVELEIHIRKCKSCNNMLFDFQEVLFKLYAELDGMKILNSLMDDVTERVNKVIKEKEQLKKKRVRIGSVIIACMTLVLFIGFFTNTFNRVHYTWLEWNEQEDAEMLTYLKNGLGEPLNLEAQHNGVTIKIKTAVADDYQTVLYYEVVNNNDDHNKYTINMFEGFHVQNEQEVFDLQAEPISAFRFGEPILEKNDKNVFSGKISLLPIADESGTIKLNISKLLKVHEDLDNPEQTLHKTYYNNEIETLEGKWSFEVPVTKHASIEHEVDKEIEIKGIPLTIDKLIFAPTVTLLQYKVDHSNQDQKQINDLYIDQIVKGKQKSNTLHFHSMTHQGYFQKSFDSLYFEDSEEVKIHFSSFHYFKDDDISLNLKSNGPFPQTLEYMGNEISIENIITDGARTVVTIKDAPPEVRKYESLHFDIKTDDENEQLLMNYNSNDGVWMDRDGKIYDQSDNFYDGNVEPPRYYETNYEIELFKETSDEQVIPQKFHIYGHSGTEYIDEVVELRLD</sequence>
<dbReference type="Pfam" id="PF08281">
    <property type="entry name" value="Sigma70_r4_2"/>
    <property type="match status" value="1"/>
</dbReference>
<reference evidence="4 5" key="1">
    <citation type="submission" date="2020-02" db="EMBL/GenBank/DDBJ databases">
        <title>Bacillus aquiflavi sp. nov., isolated from yellow water of strong flavor Chinese baijiu in Yibin region of China.</title>
        <authorList>
            <person name="Xie J."/>
        </authorList>
    </citation>
    <scope>NUCLEOTIDE SEQUENCE [LARGE SCALE GENOMIC DNA]</scope>
    <source>
        <strain evidence="4 5">SA4</strain>
    </source>
</reference>
<name>A0A6M0Q6Q5_9BACI</name>
<feature type="domain" description="RNA polymerase sigma factor 70 region 4 type 2" evidence="2">
    <location>
        <begin position="100"/>
        <end position="146"/>
    </location>
</feature>
<dbReference type="SUPFAM" id="SSF88659">
    <property type="entry name" value="Sigma3 and sigma4 domains of RNA polymerase sigma factors"/>
    <property type="match status" value="1"/>
</dbReference>
<keyword evidence="1" id="KW-0812">Transmembrane</keyword>
<accession>A0A6M0Q6Q5</accession>
<feature type="transmembrane region" description="Helical" evidence="1">
    <location>
        <begin position="244"/>
        <end position="263"/>
    </location>
</feature>
<evidence type="ECO:0000256" key="1">
    <source>
        <dbReference type="SAM" id="Phobius"/>
    </source>
</evidence>
<keyword evidence="5" id="KW-1185">Reference proteome</keyword>
<dbReference type="EMBL" id="JAAIWM010000002">
    <property type="protein sequence ID" value="NEY71429.1"/>
    <property type="molecule type" value="Genomic_DNA"/>
</dbReference>
<dbReference type="InterPro" id="IPR013249">
    <property type="entry name" value="RNA_pol_sigma70_r4_t2"/>
</dbReference>
<evidence type="ECO:0000313" key="4">
    <source>
        <dbReference type="EMBL" id="NEY71429.1"/>
    </source>
</evidence>
<protein>
    <submittedName>
        <fullName evidence="4">DUF4179 domain-containing protein</fullName>
    </submittedName>
</protein>
<dbReference type="InterPro" id="IPR036388">
    <property type="entry name" value="WH-like_DNA-bd_sf"/>
</dbReference>
<dbReference type="RefSeq" id="WP_163178885.1">
    <property type="nucleotide sequence ID" value="NZ_JAAIWM010000002.1"/>
</dbReference>
<dbReference type="GO" id="GO:0016987">
    <property type="term" value="F:sigma factor activity"/>
    <property type="evidence" value="ECO:0007669"/>
    <property type="project" value="InterPro"/>
</dbReference>
<proteinExistence type="predicted"/>
<dbReference type="GO" id="GO:0003677">
    <property type="term" value="F:DNA binding"/>
    <property type="evidence" value="ECO:0007669"/>
    <property type="project" value="InterPro"/>
</dbReference>
<dbReference type="AlphaFoldDB" id="A0A6M0Q6Q5"/>
<evidence type="ECO:0000259" key="3">
    <source>
        <dbReference type="Pfam" id="PF13786"/>
    </source>
</evidence>
<evidence type="ECO:0000313" key="5">
    <source>
        <dbReference type="Proteomes" id="UP000481043"/>
    </source>
</evidence>
<dbReference type="GO" id="GO:0006352">
    <property type="term" value="P:DNA-templated transcription initiation"/>
    <property type="evidence" value="ECO:0007669"/>
    <property type="project" value="InterPro"/>
</dbReference>
<dbReference type="Pfam" id="PF13786">
    <property type="entry name" value="DUF4179"/>
    <property type="match status" value="1"/>
</dbReference>
<dbReference type="Gene3D" id="1.10.10.10">
    <property type="entry name" value="Winged helix-like DNA-binding domain superfamily/Winged helix DNA-binding domain"/>
    <property type="match status" value="1"/>
</dbReference>